<dbReference type="InterPro" id="IPR011335">
    <property type="entry name" value="Restrct_endonuc-II-like"/>
</dbReference>
<reference evidence="3" key="1">
    <citation type="journal article" date="2019" name="Int. J. Syst. Evol. Microbiol.">
        <title>The Global Catalogue of Microorganisms (GCM) 10K type strain sequencing project: providing services to taxonomists for standard genome sequencing and annotation.</title>
        <authorList>
            <consortium name="The Broad Institute Genomics Platform"/>
            <consortium name="The Broad Institute Genome Sequencing Center for Infectious Disease"/>
            <person name="Wu L."/>
            <person name="Ma J."/>
        </authorList>
    </citation>
    <scope>NUCLEOTIDE SEQUENCE [LARGE SCALE GENOMIC DNA]</scope>
    <source>
        <strain evidence="3">CCUG 52478</strain>
    </source>
</reference>
<evidence type="ECO:0000259" key="1">
    <source>
        <dbReference type="Pfam" id="PF04480"/>
    </source>
</evidence>
<organism evidence="2 3">
    <name type="scientific">Nocardioides ginsengisoli</name>
    <dbReference type="NCBI Taxonomy" id="363868"/>
    <lineage>
        <taxon>Bacteria</taxon>
        <taxon>Bacillati</taxon>
        <taxon>Actinomycetota</taxon>
        <taxon>Actinomycetes</taxon>
        <taxon>Propionibacteriales</taxon>
        <taxon>Nocardioidaceae</taxon>
        <taxon>Nocardioides</taxon>
    </lineage>
</organism>
<sequence length="324" mass="36153">MDLLLPARSPFTAAMARAAGISRHQLDRLSATGQVEQLLYGVYVATATPDSIGLRARAASLVLPEHAVVCDLSAAWLHGIDLLDLADHDAVPDLDSVSIDDHAGSRRKGIFGGKRSVLPDEVTYLEGVRVTTPIRTACDIARLHGRLRAIAALDAFRGRFGITEADLVAMLPRFARQRGVVQLRELVPLSTDLVDSQPESWIRLLIHDEGLPMPAAQVAVLVDEWGWVRMENAYEHLRIAVEYDGAQFHTAATDREHDRLRREALAAIGWTVIVVRKENLAANARSAWLRRLAREIQTRRTEAPVKRRYARGADRSAYRRTWMR</sequence>
<gene>
    <name evidence="2" type="ORF">ACFQ3F_01150</name>
</gene>
<dbReference type="EMBL" id="JBHTLX010000004">
    <property type="protein sequence ID" value="MFD1246383.1"/>
    <property type="molecule type" value="Genomic_DNA"/>
</dbReference>
<name>A0ABW3VW42_9ACTN</name>
<dbReference type="SUPFAM" id="SSF52980">
    <property type="entry name" value="Restriction endonuclease-like"/>
    <property type="match status" value="1"/>
</dbReference>
<evidence type="ECO:0000313" key="2">
    <source>
        <dbReference type="EMBL" id="MFD1246383.1"/>
    </source>
</evidence>
<proteinExistence type="predicted"/>
<comment type="caution">
    <text evidence="2">The sequence shown here is derived from an EMBL/GenBank/DDBJ whole genome shotgun (WGS) entry which is preliminary data.</text>
</comment>
<dbReference type="Proteomes" id="UP001597229">
    <property type="component" value="Unassembled WGS sequence"/>
</dbReference>
<keyword evidence="3" id="KW-1185">Reference proteome</keyword>
<accession>A0ABW3VW42</accession>
<evidence type="ECO:0000313" key="3">
    <source>
        <dbReference type="Proteomes" id="UP001597229"/>
    </source>
</evidence>
<feature type="domain" description="DUF559" evidence="1">
    <location>
        <begin position="235"/>
        <end position="284"/>
    </location>
</feature>
<dbReference type="Pfam" id="PF04480">
    <property type="entry name" value="DUF559"/>
    <property type="match status" value="1"/>
</dbReference>
<dbReference type="InterPro" id="IPR007569">
    <property type="entry name" value="DUF559"/>
</dbReference>
<dbReference type="RefSeq" id="WP_367922090.1">
    <property type="nucleotide sequence ID" value="NZ_BAABAC010000052.1"/>
</dbReference>
<protein>
    <submittedName>
        <fullName evidence="2">DUF559 domain-containing protein</fullName>
    </submittedName>
</protein>
<dbReference type="Gene3D" id="3.40.960.10">
    <property type="entry name" value="VSR Endonuclease"/>
    <property type="match status" value="1"/>
</dbReference>